<dbReference type="Gene3D" id="3.40.50.1820">
    <property type="entry name" value="alpha/beta hydrolase"/>
    <property type="match status" value="1"/>
</dbReference>
<accession>A0A9X2B1U5</accession>
<comment type="caution">
    <text evidence="2">The sequence shown here is derived from an EMBL/GenBank/DDBJ whole genome shotgun (WGS) entry which is preliminary data.</text>
</comment>
<reference evidence="2" key="1">
    <citation type="submission" date="2022-04" db="EMBL/GenBank/DDBJ databases">
        <title>Paenibacillus mangrovi sp. nov., a novel endophytic bacterium isolated from bark of Kandelia candel.</title>
        <authorList>
            <person name="Tuo L."/>
        </authorList>
    </citation>
    <scope>NUCLEOTIDE SEQUENCE</scope>
    <source>
        <strain evidence="2">KQZ6P-2</strain>
    </source>
</reference>
<dbReference type="Pfam" id="PF00561">
    <property type="entry name" value="Abhydrolase_1"/>
    <property type="match status" value="1"/>
</dbReference>
<protein>
    <submittedName>
        <fullName evidence="2">Alpha/beta hydrolase</fullName>
    </submittedName>
</protein>
<sequence>MFNPLLRSWEKYFTIAQWDQRGAGKTFHRNGKDGSGSITFGRLAQDGIEVAEYLCSKLNQPKLILIGSSVGSLTGLLMASLHPELFYAYVGTDQNAPDPEHIYYQSRLDAFRSIGSKKGIQLMEKMGPDVSKWSMDDFKQNNQLVVKAIRGVPNMIMDLILPSMIASPDHKLSDIFDIFKGMDFSLEHLYDELIHFDYSRFNNRFELPFFIFHGESDIITPTAVAKMYYEVIEAPYKEFVTIRHAGHLACFGRPDQFLDELIHRVRPLATVKR</sequence>
<feature type="domain" description="AB hydrolase-1" evidence="1">
    <location>
        <begin position="18"/>
        <end position="101"/>
    </location>
</feature>
<dbReference type="InterPro" id="IPR000073">
    <property type="entry name" value="AB_hydrolase_1"/>
</dbReference>
<evidence type="ECO:0000259" key="1">
    <source>
        <dbReference type="Pfam" id="PF00561"/>
    </source>
</evidence>
<evidence type="ECO:0000313" key="3">
    <source>
        <dbReference type="Proteomes" id="UP001139347"/>
    </source>
</evidence>
<keyword evidence="2" id="KW-0378">Hydrolase</keyword>
<dbReference type="RefSeq" id="WP_244723373.1">
    <property type="nucleotide sequence ID" value="NZ_JALIRP010000002.1"/>
</dbReference>
<keyword evidence="3" id="KW-1185">Reference proteome</keyword>
<evidence type="ECO:0000313" key="2">
    <source>
        <dbReference type="EMBL" id="MCJ8011641.1"/>
    </source>
</evidence>
<dbReference type="EMBL" id="JALIRP010000002">
    <property type="protein sequence ID" value="MCJ8011641.1"/>
    <property type="molecule type" value="Genomic_DNA"/>
</dbReference>
<dbReference type="Proteomes" id="UP001139347">
    <property type="component" value="Unassembled WGS sequence"/>
</dbReference>
<dbReference type="AlphaFoldDB" id="A0A9X2B1U5"/>
<dbReference type="InterPro" id="IPR029058">
    <property type="entry name" value="AB_hydrolase_fold"/>
</dbReference>
<dbReference type="GO" id="GO:0016787">
    <property type="term" value="F:hydrolase activity"/>
    <property type="evidence" value="ECO:0007669"/>
    <property type="project" value="UniProtKB-KW"/>
</dbReference>
<gene>
    <name evidence="2" type="ORF">MUG84_07735</name>
</gene>
<organism evidence="2 3">
    <name type="scientific">Paenibacillus mangrovi</name>
    <dbReference type="NCBI Taxonomy" id="2931978"/>
    <lineage>
        <taxon>Bacteria</taxon>
        <taxon>Bacillati</taxon>
        <taxon>Bacillota</taxon>
        <taxon>Bacilli</taxon>
        <taxon>Bacillales</taxon>
        <taxon>Paenibacillaceae</taxon>
        <taxon>Paenibacillus</taxon>
    </lineage>
</organism>
<proteinExistence type="predicted"/>
<name>A0A9X2B1U5_9BACL</name>
<dbReference type="SUPFAM" id="SSF53474">
    <property type="entry name" value="alpha/beta-Hydrolases"/>
    <property type="match status" value="1"/>
</dbReference>